<dbReference type="Proteomes" id="UP001557465">
    <property type="component" value="Unassembled WGS sequence"/>
</dbReference>
<evidence type="ECO:0000256" key="2">
    <source>
        <dbReference type="ARBA" id="ARBA00022908"/>
    </source>
</evidence>
<evidence type="ECO:0000313" key="7">
    <source>
        <dbReference type="EMBL" id="MEX1663454.1"/>
    </source>
</evidence>
<keyword evidence="4" id="KW-0233">DNA recombination</keyword>
<comment type="caution">
    <text evidence="7">The sequence shown here is derived from an EMBL/GenBank/DDBJ whole genome shotgun (WGS) entry which is preliminary data.</text>
</comment>
<dbReference type="EMBL" id="JBFRYC010000016">
    <property type="protein sequence ID" value="MEX1663454.1"/>
    <property type="molecule type" value="Genomic_DNA"/>
</dbReference>
<dbReference type="Gene3D" id="1.10.150.130">
    <property type="match status" value="1"/>
</dbReference>
<dbReference type="RefSeq" id="WP_368392985.1">
    <property type="nucleotide sequence ID" value="NZ_JBFRYC010000016.1"/>
</dbReference>
<dbReference type="InterPro" id="IPR013762">
    <property type="entry name" value="Integrase-like_cat_sf"/>
</dbReference>
<accession>A0ABV3TPD9</accession>
<keyword evidence="3 5" id="KW-0238">DNA-binding</keyword>
<evidence type="ECO:0000313" key="8">
    <source>
        <dbReference type="Proteomes" id="UP001557465"/>
    </source>
</evidence>
<gene>
    <name evidence="7" type="ORF">AB4874_17770</name>
</gene>
<dbReference type="SUPFAM" id="SSF56349">
    <property type="entry name" value="DNA breaking-rejoining enzymes"/>
    <property type="match status" value="1"/>
</dbReference>
<protein>
    <submittedName>
        <fullName evidence="7">DUF6538 domain-containing protein</fullName>
    </submittedName>
</protein>
<dbReference type="InterPro" id="IPR010998">
    <property type="entry name" value="Integrase_recombinase_N"/>
</dbReference>
<dbReference type="InterPro" id="IPR050090">
    <property type="entry name" value="Tyrosine_recombinase_XerCD"/>
</dbReference>
<dbReference type="InterPro" id="IPR046668">
    <property type="entry name" value="DUF6538"/>
</dbReference>
<evidence type="ECO:0000259" key="6">
    <source>
        <dbReference type="PROSITE" id="PS51900"/>
    </source>
</evidence>
<feature type="domain" description="Core-binding (CB)" evidence="6">
    <location>
        <begin position="241"/>
        <end position="353"/>
    </location>
</feature>
<evidence type="ECO:0000256" key="5">
    <source>
        <dbReference type="PROSITE-ProRule" id="PRU01248"/>
    </source>
</evidence>
<organism evidence="7 8">
    <name type="scientific">Thioclava arctica</name>
    <dbReference type="NCBI Taxonomy" id="3238301"/>
    <lineage>
        <taxon>Bacteria</taxon>
        <taxon>Pseudomonadati</taxon>
        <taxon>Pseudomonadota</taxon>
        <taxon>Alphaproteobacteria</taxon>
        <taxon>Rhodobacterales</taxon>
        <taxon>Paracoccaceae</taxon>
        <taxon>Thioclava</taxon>
    </lineage>
</organism>
<dbReference type="PANTHER" id="PTHR30349">
    <property type="entry name" value="PHAGE INTEGRASE-RELATED"/>
    <property type="match status" value="1"/>
</dbReference>
<evidence type="ECO:0000256" key="1">
    <source>
        <dbReference type="ARBA" id="ARBA00008857"/>
    </source>
</evidence>
<dbReference type="PROSITE" id="PS51900">
    <property type="entry name" value="CB"/>
    <property type="match status" value="1"/>
</dbReference>
<proteinExistence type="inferred from homology"/>
<dbReference type="InterPro" id="IPR011010">
    <property type="entry name" value="DNA_brk_join_enz"/>
</dbReference>
<keyword evidence="2" id="KW-0229">DNA integration</keyword>
<dbReference type="Pfam" id="PF20172">
    <property type="entry name" value="DUF6538"/>
    <property type="match status" value="1"/>
</dbReference>
<dbReference type="PANTHER" id="PTHR30349:SF41">
    <property type="entry name" value="INTEGRASE_RECOMBINASE PROTEIN MJ0367-RELATED"/>
    <property type="match status" value="1"/>
</dbReference>
<dbReference type="Gene3D" id="1.10.443.10">
    <property type="entry name" value="Intergrase catalytic core"/>
    <property type="match status" value="1"/>
</dbReference>
<reference evidence="7 8" key="1">
    <citation type="journal article" date="2011" name="Int. J. Syst. Evol. Microbiol.">
        <title>Zhongshania antarctica gen. nov., sp. nov. and Zhongshania guokunii sp. nov., gammaproteobacteria respectively isolated from coastal attached (fast) ice and surface seawater of the Antarctic.</title>
        <authorList>
            <person name="Li H.J."/>
            <person name="Zhang X.Y."/>
            <person name="Chen C.X."/>
            <person name="Zhang Y.J."/>
            <person name="Gao Z.M."/>
            <person name="Yu Y."/>
            <person name="Chen X.L."/>
            <person name="Chen B."/>
            <person name="Zhang Y.Z."/>
        </authorList>
    </citation>
    <scope>NUCLEOTIDE SEQUENCE [LARGE SCALE GENOMIC DNA]</scope>
    <source>
        <strain evidence="7 8">15-R06ZXC-3</strain>
    </source>
</reference>
<evidence type="ECO:0000256" key="3">
    <source>
        <dbReference type="ARBA" id="ARBA00023125"/>
    </source>
</evidence>
<dbReference type="CDD" id="cd01184">
    <property type="entry name" value="INT_C_like_1"/>
    <property type="match status" value="1"/>
</dbReference>
<dbReference type="InterPro" id="IPR044068">
    <property type="entry name" value="CB"/>
</dbReference>
<name>A0ABV3TPD9_9RHOB</name>
<evidence type="ECO:0000256" key="4">
    <source>
        <dbReference type="ARBA" id="ARBA00023172"/>
    </source>
</evidence>
<comment type="similarity">
    <text evidence="1">Belongs to the 'phage' integrase family.</text>
</comment>
<sequence>MHGQLHLFRRGSAYQWRRRIRTFSTKIVDLKLSLGTTDRRVAIILARRISAESDDIMDDIIRTKITPEEARAWLSDVIRRERGKIEKLQMLRRFDSDDPQDDARHDDAARRAWAHLAQAGLHSHAPEGTPDLVLSNIELFRRDLTSESRRRIVARDFKDLTGRETVSAFELVTLMNLLISGKRAAWVGHEAALEPMETLADALSSQAPSALLGHTPSAPTASATCEVPHVLSTPPPPRLDPTIAAVIERLVAMKREEGIEEKTLRQYRSFGELFTLLSGITDIREIRQTDATAFRAALQKIPKSWGKSPSDRDASRAEVMSRAATLPPDKIGLSTGTINRHLDHLSQVASWAADEGFTLDPRLDPSKLRRKETVRESDKKDAFTPAQLDQLFSDPVWTGSESEYYQTRPGKRVYRNGLYWCPMIAAVTGARREEISGLTPDDIIEVDGIACISIVETEQRRIKTLSSRRIVPIHSRLIALGFLDHVAKIQRDGHPDLFPDLREPKSGKHGRKLGRRMRQIIDDTLGLESAALSFQSFRHYVQNALEQAEVNDKIIRDIVGHEGRDVHEKVYHKPTPPALMRPAIEALQLRV</sequence>
<keyword evidence="8" id="KW-1185">Reference proteome</keyword>